<organism evidence="2">
    <name type="scientific">candidate division WOR-3 bacterium</name>
    <dbReference type="NCBI Taxonomy" id="2052148"/>
    <lineage>
        <taxon>Bacteria</taxon>
        <taxon>Bacteria division WOR-3</taxon>
    </lineage>
</organism>
<evidence type="ECO:0000256" key="1">
    <source>
        <dbReference type="SAM" id="Phobius"/>
    </source>
</evidence>
<feature type="transmembrane region" description="Helical" evidence="1">
    <location>
        <begin position="12"/>
        <end position="32"/>
    </location>
</feature>
<protein>
    <recommendedName>
        <fullName evidence="3">DUF4321 domain-containing protein</fullName>
    </recommendedName>
</protein>
<keyword evidence="1" id="KW-0472">Membrane</keyword>
<feature type="transmembrane region" description="Helical" evidence="1">
    <location>
        <begin position="52"/>
        <end position="84"/>
    </location>
</feature>
<reference evidence="2" key="1">
    <citation type="journal article" date="2020" name="mSystems">
        <title>Genome- and Community-Level Interaction Insights into Carbon Utilization and Element Cycling Functions of Hydrothermarchaeota in Hydrothermal Sediment.</title>
        <authorList>
            <person name="Zhou Z."/>
            <person name="Liu Y."/>
            <person name="Xu W."/>
            <person name="Pan J."/>
            <person name="Luo Z.H."/>
            <person name="Li M."/>
        </authorList>
    </citation>
    <scope>NUCLEOTIDE SEQUENCE [LARGE SCALE GENOMIC DNA]</scope>
    <source>
        <strain evidence="2">SpSt-774</strain>
    </source>
</reference>
<name>A0A7C4XEH9_UNCW3</name>
<proteinExistence type="predicted"/>
<accession>A0A7C4XEH9</accession>
<keyword evidence="1" id="KW-0812">Transmembrane</keyword>
<evidence type="ECO:0000313" key="2">
    <source>
        <dbReference type="EMBL" id="HGV97415.1"/>
    </source>
</evidence>
<keyword evidence="1" id="KW-1133">Transmembrane helix</keyword>
<evidence type="ECO:0008006" key="3">
    <source>
        <dbReference type="Google" id="ProtNLM"/>
    </source>
</evidence>
<dbReference type="EMBL" id="DTGZ01000070">
    <property type="protein sequence ID" value="HGV97415.1"/>
    <property type="molecule type" value="Genomic_DNA"/>
</dbReference>
<sequence>MAARRNLRTVILGILIGGIIGSALSYLLYGLFPKGPVKGFFFNALKIGFSTFHINLGFISISFGLFLNITVLTVVFIFLMIYLLHKL</sequence>
<comment type="caution">
    <text evidence="2">The sequence shown here is derived from an EMBL/GenBank/DDBJ whole genome shotgun (WGS) entry which is preliminary data.</text>
</comment>
<gene>
    <name evidence="2" type="ORF">ENV60_03850</name>
</gene>
<dbReference type="AlphaFoldDB" id="A0A7C4XEH9"/>